<keyword evidence="1" id="KW-1133">Transmembrane helix</keyword>
<dbReference type="EMBL" id="FQZG01000009">
    <property type="protein sequence ID" value="SHI59053.1"/>
    <property type="molecule type" value="Genomic_DNA"/>
</dbReference>
<dbReference type="RefSeq" id="WP_026926298.1">
    <property type="nucleotide sequence ID" value="NZ_FQZG01000009.1"/>
</dbReference>
<evidence type="ECO:0000256" key="2">
    <source>
        <dbReference type="SAM" id="SignalP"/>
    </source>
</evidence>
<proteinExistence type="predicted"/>
<protein>
    <submittedName>
        <fullName evidence="3">Uncharacterized protein</fullName>
    </submittedName>
</protein>
<keyword evidence="4" id="KW-1185">Reference proteome</keyword>
<keyword evidence="1" id="KW-0472">Membrane</keyword>
<sequence>MRNRHHSLWSAALMTVLGGIGLASAAGSLDVSDKTCSPQLPLLASVGVHLDLFAQARSCPEHSYLPGSNFDTTVRLWVLVSTSTLAAGIVGVLLALGAGLWVRRTLRSARDWLHRRFPTPSFTRPVVAKPVLAAATPRPFHSFEHYQPSQRRGPPVSFC</sequence>
<keyword evidence="2" id="KW-0732">Signal</keyword>
<feature type="chain" id="PRO_5009916342" evidence="2">
    <location>
        <begin position="26"/>
        <end position="159"/>
    </location>
</feature>
<name>A0A1M6CDT4_9ACTN</name>
<accession>A0A1M6CDT4</accession>
<dbReference type="Proteomes" id="UP000184512">
    <property type="component" value="Unassembled WGS sequence"/>
</dbReference>
<keyword evidence="1" id="KW-0812">Transmembrane</keyword>
<dbReference type="OrthoDB" id="3725064at2"/>
<reference evidence="4" key="1">
    <citation type="submission" date="2016-11" db="EMBL/GenBank/DDBJ databases">
        <authorList>
            <person name="Varghese N."/>
            <person name="Submissions S."/>
        </authorList>
    </citation>
    <scope>NUCLEOTIDE SEQUENCE [LARGE SCALE GENOMIC DNA]</scope>
    <source>
        <strain evidence="4">DSM 12906</strain>
    </source>
</reference>
<evidence type="ECO:0000313" key="3">
    <source>
        <dbReference type="EMBL" id="SHI59053.1"/>
    </source>
</evidence>
<gene>
    <name evidence="3" type="ORF">SAMN02745244_00666</name>
</gene>
<evidence type="ECO:0000256" key="1">
    <source>
        <dbReference type="SAM" id="Phobius"/>
    </source>
</evidence>
<feature type="transmembrane region" description="Helical" evidence="1">
    <location>
        <begin position="76"/>
        <end position="102"/>
    </location>
</feature>
<dbReference type="AlphaFoldDB" id="A0A1M6CDT4"/>
<evidence type="ECO:0000313" key="4">
    <source>
        <dbReference type="Proteomes" id="UP000184512"/>
    </source>
</evidence>
<dbReference type="STRING" id="1123357.SAMN02745244_00666"/>
<feature type="signal peptide" evidence="2">
    <location>
        <begin position="1"/>
        <end position="25"/>
    </location>
</feature>
<organism evidence="3 4">
    <name type="scientific">Tessaracoccus bendigoensis DSM 12906</name>
    <dbReference type="NCBI Taxonomy" id="1123357"/>
    <lineage>
        <taxon>Bacteria</taxon>
        <taxon>Bacillati</taxon>
        <taxon>Actinomycetota</taxon>
        <taxon>Actinomycetes</taxon>
        <taxon>Propionibacteriales</taxon>
        <taxon>Propionibacteriaceae</taxon>
        <taxon>Tessaracoccus</taxon>
    </lineage>
</organism>